<sequence>MLPPMISYAQNFEDVLLRRALPEIERGFYIDIGAFHPVIDNVTQWFYAKGWTGINVEPNPRFQALLREHRPHDLNLAVAVSGRSGTLDLHLMDGLSTTVDDVAEHHTSSGRSAQGTVSVEALTLGDLFERHTDGRTVDFLKIDVEGAEAAILEAYPFTTVRPRILVIEATEPDSIALASTSWEDGLLRKGYQFCYFDGLNRYYVRDEDAWRKNLFDVPPNVFDHFRLPFTDRRVDYIACKRSVLDEIPEGGIQALIAERDGLVHLRAERDSLVTQLTAERVARRADLRAERAAFAVELDALVREMTEVADARLARITALEQENRRLQAEVDGLRDARDISVIQTARLQIKVDALYLSGSRAARQ</sequence>
<dbReference type="Pfam" id="PF05050">
    <property type="entry name" value="Methyltransf_21"/>
    <property type="match status" value="1"/>
</dbReference>
<reference evidence="3 4" key="1">
    <citation type="submission" date="2019-09" db="EMBL/GenBank/DDBJ databases">
        <title>YIM 132548 draft genome.</title>
        <authorList>
            <person name="Jiang L."/>
        </authorList>
    </citation>
    <scope>NUCLEOTIDE SEQUENCE [LARGE SCALE GENOMIC DNA]</scope>
    <source>
        <strain evidence="3 4">YIM 132548</strain>
    </source>
</reference>
<evidence type="ECO:0000259" key="2">
    <source>
        <dbReference type="Pfam" id="PF05050"/>
    </source>
</evidence>
<dbReference type="GO" id="GO:0006888">
    <property type="term" value="P:endoplasmic reticulum to Golgi vesicle-mediated transport"/>
    <property type="evidence" value="ECO:0007669"/>
    <property type="project" value="TreeGrafter"/>
</dbReference>
<keyword evidence="1" id="KW-0175">Coiled coil</keyword>
<dbReference type="InterPro" id="IPR053202">
    <property type="entry name" value="EGF_Rcpt_Signaling_Reg"/>
</dbReference>
<feature type="domain" description="Methyltransferase FkbM" evidence="2">
    <location>
        <begin position="31"/>
        <end position="173"/>
    </location>
</feature>
<dbReference type="InterPro" id="IPR006342">
    <property type="entry name" value="FkbM_mtfrase"/>
</dbReference>
<keyword evidence="4" id="KW-1185">Reference proteome</keyword>
<dbReference type="GO" id="GO:0032259">
    <property type="term" value="P:methylation"/>
    <property type="evidence" value="ECO:0007669"/>
    <property type="project" value="UniProtKB-KW"/>
</dbReference>
<dbReference type="PANTHER" id="PTHR34009">
    <property type="entry name" value="PROTEIN STAR"/>
    <property type="match status" value="1"/>
</dbReference>
<dbReference type="GO" id="GO:0008168">
    <property type="term" value="F:methyltransferase activity"/>
    <property type="evidence" value="ECO:0007669"/>
    <property type="project" value="UniProtKB-KW"/>
</dbReference>
<dbReference type="NCBIfam" id="TIGR01444">
    <property type="entry name" value="fkbM_fam"/>
    <property type="match status" value="1"/>
</dbReference>
<dbReference type="AlphaFoldDB" id="A0A6N6MUJ7"/>
<dbReference type="GO" id="GO:0016197">
    <property type="term" value="P:endosomal transport"/>
    <property type="evidence" value="ECO:0007669"/>
    <property type="project" value="TreeGrafter"/>
</dbReference>
<dbReference type="SUPFAM" id="SSF53335">
    <property type="entry name" value="S-adenosyl-L-methionine-dependent methyltransferases"/>
    <property type="match status" value="1"/>
</dbReference>
<dbReference type="InterPro" id="IPR029063">
    <property type="entry name" value="SAM-dependent_MTases_sf"/>
</dbReference>
<evidence type="ECO:0000256" key="1">
    <source>
        <dbReference type="SAM" id="Coils"/>
    </source>
</evidence>
<proteinExistence type="predicted"/>
<dbReference type="PANTHER" id="PTHR34009:SF2">
    <property type="entry name" value="PROTEIN STAR"/>
    <property type="match status" value="1"/>
</dbReference>
<dbReference type="RefSeq" id="WP_150962207.1">
    <property type="nucleotide sequence ID" value="NZ_VZZJ01000003.1"/>
</dbReference>
<dbReference type="GO" id="GO:0005737">
    <property type="term" value="C:cytoplasm"/>
    <property type="evidence" value="ECO:0007669"/>
    <property type="project" value="GOC"/>
</dbReference>
<dbReference type="EMBL" id="VZZJ01000003">
    <property type="protein sequence ID" value="KAB1075340.1"/>
    <property type="molecule type" value="Genomic_DNA"/>
</dbReference>
<protein>
    <submittedName>
        <fullName evidence="3">FkbM family methyltransferase</fullName>
    </submittedName>
</protein>
<comment type="caution">
    <text evidence="3">The sequence shown here is derived from an EMBL/GenBank/DDBJ whole genome shotgun (WGS) entry which is preliminary data.</text>
</comment>
<organism evidence="3 4">
    <name type="scientific">Methylobacterium planeticum</name>
    <dbReference type="NCBI Taxonomy" id="2615211"/>
    <lineage>
        <taxon>Bacteria</taxon>
        <taxon>Pseudomonadati</taxon>
        <taxon>Pseudomonadota</taxon>
        <taxon>Alphaproteobacteria</taxon>
        <taxon>Hyphomicrobiales</taxon>
        <taxon>Methylobacteriaceae</taxon>
        <taxon>Methylobacterium</taxon>
    </lineage>
</organism>
<evidence type="ECO:0000313" key="4">
    <source>
        <dbReference type="Proteomes" id="UP000441523"/>
    </source>
</evidence>
<gene>
    <name evidence="3" type="ORF">F6X51_05525</name>
</gene>
<feature type="coiled-coil region" evidence="1">
    <location>
        <begin position="309"/>
        <end position="336"/>
    </location>
</feature>
<dbReference type="Proteomes" id="UP000441523">
    <property type="component" value="Unassembled WGS sequence"/>
</dbReference>
<dbReference type="GO" id="GO:0005886">
    <property type="term" value="C:plasma membrane"/>
    <property type="evidence" value="ECO:0007669"/>
    <property type="project" value="TreeGrafter"/>
</dbReference>
<keyword evidence="3" id="KW-0489">Methyltransferase</keyword>
<dbReference type="Gene3D" id="3.40.50.150">
    <property type="entry name" value="Vaccinia Virus protein VP39"/>
    <property type="match status" value="1"/>
</dbReference>
<keyword evidence="3" id="KW-0808">Transferase</keyword>
<name>A0A6N6MUJ7_9HYPH</name>
<accession>A0A6N6MUJ7</accession>
<evidence type="ECO:0000313" key="3">
    <source>
        <dbReference type="EMBL" id="KAB1075340.1"/>
    </source>
</evidence>